<dbReference type="PANTHER" id="PTHR15052:SF2">
    <property type="entry name" value="GENERAL TRANSCRIPTION FACTOR 3C POLYPEPTIDE 2"/>
    <property type="match status" value="1"/>
</dbReference>
<proteinExistence type="predicted"/>
<dbReference type="GO" id="GO:0000127">
    <property type="term" value="C:transcription factor TFIIIC complex"/>
    <property type="evidence" value="ECO:0007669"/>
    <property type="project" value="TreeGrafter"/>
</dbReference>
<feature type="compositionally biased region" description="Basic residues" evidence="4">
    <location>
        <begin position="1013"/>
        <end position="1022"/>
    </location>
</feature>
<reference evidence="5" key="1">
    <citation type="submission" date="2020-03" db="EMBL/GenBank/DDBJ databases">
        <title>Draft Genome Sequence of Cylindrodendrum hubeiense.</title>
        <authorList>
            <person name="Buettner E."/>
            <person name="Kellner H."/>
        </authorList>
    </citation>
    <scope>NUCLEOTIDE SEQUENCE</scope>
    <source>
        <strain evidence="5">IHI 201604</strain>
    </source>
</reference>
<name>A0A9P5GY17_9HYPO</name>
<evidence type="ECO:0008006" key="7">
    <source>
        <dbReference type="Google" id="ProtNLM"/>
    </source>
</evidence>
<keyword evidence="3" id="KW-0539">Nucleus</keyword>
<accession>A0A9P5GY17</accession>
<evidence type="ECO:0000313" key="6">
    <source>
        <dbReference type="Proteomes" id="UP000722485"/>
    </source>
</evidence>
<dbReference type="Gene3D" id="2.130.10.10">
    <property type="entry name" value="YVTN repeat-like/Quinoprotein amine dehydrogenase"/>
    <property type="match status" value="1"/>
</dbReference>
<dbReference type="GO" id="GO:0006383">
    <property type="term" value="P:transcription by RNA polymerase III"/>
    <property type="evidence" value="ECO:0007669"/>
    <property type="project" value="TreeGrafter"/>
</dbReference>
<dbReference type="InterPro" id="IPR011333">
    <property type="entry name" value="SKP1/BTB/POZ_sf"/>
</dbReference>
<keyword evidence="2" id="KW-0804">Transcription</keyword>
<sequence length="1093" mass="123005">MVKRPHEAISSDIPADPEDMVFEKLAPDGDVVFVLGNGSTRVQVSSGVMKAASPVFAVMLGPNFKEGHELATSHGQPVDIPLPGDDPKFLIPICRIVHFQHGLREQLPTPEDSLRIFKIAEKYDMVPAISFCFEAWIRRYLVAARRKTHVQQPTTFKAAEKLVTAQRELDKKGACNLRSDQLSLLLLLCYEFRDNMHFRDISKRIIQEHIGSFITFVAQIKTKTEGLVDTATLYKIAGALQEKRTQLFAEAASCLKTNMFIWMQCHRQFEDADLSYYFTDLRKYGRRSLLINEHRIAQIYSLHEFTLCIRGFQPGAGWETNGIGSRDFCDQLEKELGLFENGIQSSRTFREDAHRSPTKNSLAHLNFLNQLLTRKLTPTTMRTRKSNRSKSYAVEKYDFEGSSEEDIVHKRDKKADADDDNFEAVAAAAAEESAAEDDIAFEREAIESDASVSDPEGIPDRFSRQRIKLIRPFNVRAIGVTGYLDVEPVAADGRIVRAYCGPYDRSLRGHPLVEMWYGRHQGGIKMAHGMLDRWMDWTVLPPRAKVDELAQRDRGVWSPNFFEREAYNAEHWYERVNESMPKDESFLRLSDEEAQPYQFERGAMPVLMGRHDSQREILFNAGDAYSLSQSGLPFDQDTSDAKIVAGWMLDAGGIVTSMDWAPRQTPNAPQLLAMCVIPQSDQEHYDFEKESVKSDFQKHGVVQLWEFEGERADDGFVRPSSKRPMLRKTICLEHGRARRVKWSPACGLLAVICGDGNVYVIEAGDEGDGSYGKLQQPMAIFGLEEEESINPTAITWINFNRLVVGYSDGSIALWSIRPSRLLSRHPVHHNIVLDLVSGYPSMPYIIASYPVGGTVRLIDLRAPSSESTEVQALTVASQPNLLGYSDHLLGFFSTYPSAGVLNTQVGFMHHAQYPIARRVFTGQSFPSCLSVGRTHPYLLIGSVDGSLWALNPQVEIFTTRREPSDRIRIFQHEHRPAKFFPKDSPAGVRGVSQVLQGFVLERNVNPKTDFKPPVKKGKKVKKKEAEAVRADDEEDGAGPSDPTRAVVYEPLTRITVVEWNPNEEYGCWAAAAMGSGLVRVMDLGLDRIGDDTT</sequence>
<dbReference type="Gene3D" id="3.30.710.10">
    <property type="entry name" value="Potassium Channel Kv1.1, Chain A"/>
    <property type="match status" value="1"/>
</dbReference>
<dbReference type="InterPro" id="IPR052416">
    <property type="entry name" value="GTF3C_component"/>
</dbReference>
<dbReference type="EMBL" id="JAANBB010000405">
    <property type="protein sequence ID" value="KAF7542909.1"/>
    <property type="molecule type" value="Genomic_DNA"/>
</dbReference>
<protein>
    <recommendedName>
        <fullName evidence="7">BTB domain-containing protein</fullName>
    </recommendedName>
</protein>
<evidence type="ECO:0000256" key="1">
    <source>
        <dbReference type="ARBA" id="ARBA00004123"/>
    </source>
</evidence>
<organism evidence="5 6">
    <name type="scientific">Cylindrodendrum hubeiense</name>
    <dbReference type="NCBI Taxonomy" id="595255"/>
    <lineage>
        <taxon>Eukaryota</taxon>
        <taxon>Fungi</taxon>
        <taxon>Dikarya</taxon>
        <taxon>Ascomycota</taxon>
        <taxon>Pezizomycotina</taxon>
        <taxon>Sordariomycetes</taxon>
        <taxon>Hypocreomycetidae</taxon>
        <taxon>Hypocreales</taxon>
        <taxon>Nectriaceae</taxon>
        <taxon>Cylindrodendrum</taxon>
    </lineage>
</organism>
<evidence type="ECO:0000256" key="3">
    <source>
        <dbReference type="ARBA" id="ARBA00023242"/>
    </source>
</evidence>
<evidence type="ECO:0000256" key="2">
    <source>
        <dbReference type="ARBA" id="ARBA00023163"/>
    </source>
</evidence>
<evidence type="ECO:0000313" key="5">
    <source>
        <dbReference type="EMBL" id="KAF7542909.1"/>
    </source>
</evidence>
<dbReference type="Proteomes" id="UP000722485">
    <property type="component" value="Unassembled WGS sequence"/>
</dbReference>
<dbReference type="InterPro" id="IPR036322">
    <property type="entry name" value="WD40_repeat_dom_sf"/>
</dbReference>
<dbReference type="AlphaFoldDB" id="A0A9P5GY17"/>
<comment type="subcellular location">
    <subcellularLocation>
        <location evidence="1">Nucleus</location>
    </subcellularLocation>
</comment>
<gene>
    <name evidence="5" type="ORF">G7Z17_g11173</name>
</gene>
<keyword evidence="6" id="KW-1185">Reference proteome</keyword>
<feature type="region of interest" description="Disordered" evidence="4">
    <location>
        <begin position="1009"/>
        <end position="1044"/>
    </location>
</feature>
<comment type="caution">
    <text evidence="5">The sequence shown here is derived from an EMBL/GenBank/DDBJ whole genome shotgun (WGS) entry which is preliminary data.</text>
</comment>
<evidence type="ECO:0000256" key="4">
    <source>
        <dbReference type="SAM" id="MobiDB-lite"/>
    </source>
</evidence>
<dbReference type="InterPro" id="IPR015943">
    <property type="entry name" value="WD40/YVTN_repeat-like_dom_sf"/>
</dbReference>
<dbReference type="SUPFAM" id="SSF50978">
    <property type="entry name" value="WD40 repeat-like"/>
    <property type="match status" value="1"/>
</dbReference>
<dbReference type="PANTHER" id="PTHR15052">
    <property type="entry name" value="RNA POLYMERASE III TRANSCRIPTION INITIATION FACTOR COMPLEX SUBUNIT"/>
    <property type="match status" value="1"/>
</dbReference>
<dbReference type="OrthoDB" id="4703at2759"/>
<dbReference type="GO" id="GO:0005634">
    <property type="term" value="C:nucleus"/>
    <property type="evidence" value="ECO:0007669"/>
    <property type="project" value="UniProtKB-SubCell"/>
</dbReference>